<keyword evidence="9" id="KW-1185">Reference proteome</keyword>
<dbReference type="Gene3D" id="3.30.70.1730">
    <property type="match status" value="1"/>
</dbReference>
<dbReference type="GO" id="GO:0006364">
    <property type="term" value="P:rRNA processing"/>
    <property type="evidence" value="ECO:0007669"/>
    <property type="project" value="TreeGrafter"/>
</dbReference>
<evidence type="ECO:0000256" key="2">
    <source>
        <dbReference type="ARBA" id="ARBA00008889"/>
    </source>
</evidence>
<dbReference type="CTD" id="36058"/>
<feature type="compositionally biased region" description="Basic residues" evidence="7">
    <location>
        <begin position="338"/>
        <end position="348"/>
    </location>
</feature>
<keyword evidence="6" id="KW-0690">Ribosome biogenesis</keyword>
<evidence type="ECO:0000259" key="8">
    <source>
        <dbReference type="Pfam" id="PF17777"/>
    </source>
</evidence>
<dbReference type="GO" id="GO:0030687">
    <property type="term" value="C:preribosome, large subunit precursor"/>
    <property type="evidence" value="ECO:0007669"/>
    <property type="project" value="TreeGrafter"/>
</dbReference>
<keyword evidence="5 6" id="KW-0539">Nucleus</keyword>
<evidence type="ECO:0000256" key="6">
    <source>
        <dbReference type="RuleBase" id="RU364039"/>
    </source>
</evidence>
<dbReference type="GeneID" id="100902849"/>
<dbReference type="FunFam" id="3.30.70.1730:FF:000005">
    <property type="entry name" value="Ribosome assembly factor mrt4"/>
    <property type="match status" value="1"/>
</dbReference>
<keyword evidence="4 6" id="KW-0963">Cytoplasm</keyword>
<evidence type="ECO:0000256" key="5">
    <source>
        <dbReference type="ARBA" id="ARBA00023242"/>
    </source>
</evidence>
<feature type="region of interest" description="Disordered" evidence="7">
    <location>
        <begin position="229"/>
        <end position="348"/>
    </location>
</feature>
<sequence>MPVSKRNRVVSLTQAKRKGLEHKQKLVEEIRKALDQYDSVYIFSIQNMRNNKLKEVREEWKGTSKFIMGKNKVLQLALGRNAENEIADNIHKVSERLLGQCGLLLTSQPEEEVLAWFEDFREADFARAGFVATETVVLKENDLDDFPHSMEPQFRRLGLPTRLVRGKIQLTNEFTVCNEGDVLTPEMADVLKHKGIQMAEFHITLECVWKKDGSFRVLREVEGRGALEVKKSKAKHNKAKRARKSVIPQTPIQEGGSDGGEQSEDDENDDGGDDDDDEDEDEGMVVDEEQEEDKAPEKKLEKQKENRPTKKAVRKIKGQKNGDEASGGETKTDTPPRRVTRSAAKRVK</sequence>
<dbReference type="InterPro" id="IPR043164">
    <property type="entry name" value="Ribosomal_uL10-like_insert_sf"/>
</dbReference>
<dbReference type="GO" id="GO:0000956">
    <property type="term" value="P:nuclear-transcribed mRNA catabolic process"/>
    <property type="evidence" value="ECO:0007669"/>
    <property type="project" value="TreeGrafter"/>
</dbReference>
<dbReference type="Proteomes" id="UP000694867">
    <property type="component" value="Unplaced"/>
</dbReference>
<feature type="compositionally biased region" description="Basic residues" evidence="7">
    <location>
        <begin position="232"/>
        <end position="244"/>
    </location>
</feature>
<proteinExistence type="inferred from homology"/>
<dbReference type="SUPFAM" id="SSF160369">
    <property type="entry name" value="Ribosomal protein L10-like"/>
    <property type="match status" value="1"/>
</dbReference>
<dbReference type="InterPro" id="IPR033867">
    <property type="entry name" value="Mrt4"/>
</dbReference>
<organism evidence="9 10">
    <name type="scientific">Galendromus occidentalis</name>
    <name type="common">western predatory mite</name>
    <dbReference type="NCBI Taxonomy" id="34638"/>
    <lineage>
        <taxon>Eukaryota</taxon>
        <taxon>Metazoa</taxon>
        <taxon>Ecdysozoa</taxon>
        <taxon>Arthropoda</taxon>
        <taxon>Chelicerata</taxon>
        <taxon>Arachnida</taxon>
        <taxon>Acari</taxon>
        <taxon>Parasitiformes</taxon>
        <taxon>Mesostigmata</taxon>
        <taxon>Gamasina</taxon>
        <taxon>Phytoseioidea</taxon>
        <taxon>Phytoseiidae</taxon>
        <taxon>Typhlodrominae</taxon>
        <taxon>Galendromus</taxon>
    </lineage>
</organism>
<dbReference type="RefSeq" id="XP_003745888.1">
    <property type="nucleotide sequence ID" value="XM_003745840.1"/>
</dbReference>
<dbReference type="InterPro" id="IPR040637">
    <property type="entry name" value="Ribosomal_uL10-like_insert"/>
</dbReference>
<evidence type="ECO:0000256" key="3">
    <source>
        <dbReference type="ARBA" id="ARBA00011117"/>
    </source>
</evidence>
<dbReference type="GO" id="GO:0005730">
    <property type="term" value="C:nucleolus"/>
    <property type="evidence" value="ECO:0007669"/>
    <property type="project" value="UniProtKB-SubCell"/>
</dbReference>
<dbReference type="InterPro" id="IPR001790">
    <property type="entry name" value="Ribosomal_uL10"/>
</dbReference>
<dbReference type="FunFam" id="3.90.105.20:FF:000003">
    <property type="entry name" value="Ribosome assembly factor mrt4"/>
    <property type="match status" value="1"/>
</dbReference>
<evidence type="ECO:0000256" key="1">
    <source>
        <dbReference type="ARBA" id="ARBA00004046"/>
    </source>
</evidence>
<dbReference type="Pfam" id="PF00466">
    <property type="entry name" value="Ribosomal_L10"/>
    <property type="match status" value="1"/>
</dbReference>
<dbReference type="Gene3D" id="3.90.105.20">
    <property type="match status" value="1"/>
</dbReference>
<dbReference type="Pfam" id="PF17777">
    <property type="entry name" value="RL10P_insert"/>
    <property type="match status" value="1"/>
</dbReference>
<feature type="domain" description="Large ribosomal subunit protein uL10-like insertion" evidence="8">
    <location>
        <begin position="126"/>
        <end position="195"/>
    </location>
</feature>
<comment type="subunit">
    <text evidence="3 6">Associates with the pre-60S ribosomal particle.</text>
</comment>
<evidence type="ECO:0000256" key="4">
    <source>
        <dbReference type="ARBA" id="ARBA00022490"/>
    </source>
</evidence>
<dbReference type="GO" id="GO:0003723">
    <property type="term" value="F:RNA binding"/>
    <property type="evidence" value="ECO:0007669"/>
    <property type="project" value="TreeGrafter"/>
</dbReference>
<evidence type="ECO:0000313" key="10">
    <source>
        <dbReference type="RefSeq" id="XP_003745888.1"/>
    </source>
</evidence>
<name>A0AAJ6VZI3_9ACAR</name>
<dbReference type="AlphaFoldDB" id="A0AAJ6VZI3"/>
<accession>A0AAJ6VZI3</accession>
<dbReference type="PANTHER" id="PTHR45841">
    <property type="entry name" value="MRNA TURNOVER PROTEIN 4 MRTO4"/>
    <property type="match status" value="1"/>
</dbReference>
<evidence type="ECO:0000256" key="7">
    <source>
        <dbReference type="SAM" id="MobiDB-lite"/>
    </source>
</evidence>
<comment type="similarity">
    <text evidence="2 6">Belongs to the universal ribosomal protein uL10 family.</text>
</comment>
<dbReference type="CDD" id="cd05796">
    <property type="entry name" value="Ribosomal_P0_like"/>
    <property type="match status" value="1"/>
</dbReference>
<dbReference type="PANTHER" id="PTHR45841:SF1">
    <property type="entry name" value="MRNA TURNOVER PROTEIN 4 HOMOLOG"/>
    <property type="match status" value="1"/>
</dbReference>
<dbReference type="KEGG" id="goe:100902849"/>
<evidence type="ECO:0000313" key="9">
    <source>
        <dbReference type="Proteomes" id="UP000694867"/>
    </source>
</evidence>
<dbReference type="InterPro" id="IPR043141">
    <property type="entry name" value="Ribosomal_uL10-like_sf"/>
</dbReference>
<dbReference type="GO" id="GO:0000027">
    <property type="term" value="P:ribosomal large subunit assembly"/>
    <property type="evidence" value="ECO:0007669"/>
    <property type="project" value="InterPro"/>
</dbReference>
<dbReference type="InterPro" id="IPR051742">
    <property type="entry name" value="Ribosome_Assembly_uL10"/>
</dbReference>
<feature type="compositionally biased region" description="Basic residues" evidence="7">
    <location>
        <begin position="309"/>
        <end position="318"/>
    </location>
</feature>
<feature type="compositionally biased region" description="Acidic residues" evidence="7">
    <location>
        <begin position="261"/>
        <end position="292"/>
    </location>
</feature>
<reference evidence="10" key="1">
    <citation type="submission" date="2025-08" db="UniProtKB">
        <authorList>
            <consortium name="RefSeq"/>
        </authorList>
    </citation>
    <scope>IDENTIFICATION</scope>
</reference>
<protein>
    <recommendedName>
        <fullName evidence="6">Ribosome assembly factor mrt4</fullName>
    </recommendedName>
</protein>
<gene>
    <name evidence="10" type="primary">LOC100902849</name>
</gene>
<dbReference type="GO" id="GO:0005737">
    <property type="term" value="C:cytoplasm"/>
    <property type="evidence" value="ECO:0007669"/>
    <property type="project" value="UniProtKB-SubCell"/>
</dbReference>
<comment type="subcellular location">
    <subcellularLocation>
        <location evidence="6">Cytoplasm</location>
    </subcellularLocation>
    <subcellularLocation>
        <location evidence="6">Nucleus</location>
        <location evidence="6">Nucleolus</location>
    </subcellularLocation>
</comment>
<comment type="function">
    <text evidence="1 6">Component of the ribosome assembly machinery. Nuclear paralog of the ribosomal protein P0, it binds pre-60S subunits at an early stage of assembly in the nucleolus, and is replaced by P0 in cytoplasmic pre-60S subunits and mature 80S ribosomes.</text>
</comment>
<feature type="compositionally biased region" description="Basic and acidic residues" evidence="7">
    <location>
        <begin position="293"/>
        <end position="308"/>
    </location>
</feature>